<dbReference type="EMBL" id="PDJJ01000001">
    <property type="protein sequence ID" value="PFG42881.1"/>
    <property type="molecule type" value="Genomic_DNA"/>
</dbReference>
<dbReference type="GO" id="GO:0016787">
    <property type="term" value="F:hydrolase activity"/>
    <property type="evidence" value="ECO:0007669"/>
    <property type="project" value="UniProtKB-KW"/>
</dbReference>
<organism evidence="2 3">
    <name type="scientific">Isoptericola jiangsuensis</name>
    <dbReference type="NCBI Taxonomy" id="548579"/>
    <lineage>
        <taxon>Bacteria</taxon>
        <taxon>Bacillati</taxon>
        <taxon>Actinomycetota</taxon>
        <taxon>Actinomycetes</taxon>
        <taxon>Micrococcales</taxon>
        <taxon>Promicromonosporaceae</taxon>
        <taxon>Isoptericola</taxon>
    </lineage>
</organism>
<evidence type="ECO:0000259" key="1">
    <source>
        <dbReference type="PROSITE" id="PS51186"/>
    </source>
</evidence>
<dbReference type="PANTHER" id="PTHR43415:SF4">
    <property type="entry name" value="N-ACETYLTRANSFERASE DOMAIN-CONTAINING PROTEIN"/>
    <property type="match status" value="1"/>
</dbReference>
<keyword evidence="3" id="KW-1185">Reference proteome</keyword>
<dbReference type="InterPro" id="IPR000182">
    <property type="entry name" value="GNAT_dom"/>
</dbReference>
<dbReference type="AlphaFoldDB" id="A0A2A9EWI8"/>
<comment type="caution">
    <text evidence="2">The sequence shown here is derived from an EMBL/GenBank/DDBJ whole genome shotgun (WGS) entry which is preliminary data.</text>
</comment>
<dbReference type="PANTHER" id="PTHR43415">
    <property type="entry name" value="SPERMIDINE N(1)-ACETYLTRANSFERASE"/>
    <property type="match status" value="1"/>
</dbReference>
<evidence type="ECO:0000313" key="3">
    <source>
        <dbReference type="Proteomes" id="UP000224130"/>
    </source>
</evidence>
<proteinExistence type="predicted"/>
<accession>A0A2A9EWI8</accession>
<dbReference type="PROSITE" id="PS51186">
    <property type="entry name" value="GNAT"/>
    <property type="match status" value="1"/>
</dbReference>
<evidence type="ECO:0000313" key="2">
    <source>
        <dbReference type="EMBL" id="PFG42881.1"/>
    </source>
</evidence>
<dbReference type="InterPro" id="IPR016181">
    <property type="entry name" value="Acyl_CoA_acyltransferase"/>
</dbReference>
<protein>
    <submittedName>
        <fullName evidence="2">Putative hydrolase of HD superfamily</fullName>
    </submittedName>
</protein>
<keyword evidence="2" id="KW-0378">Hydrolase</keyword>
<gene>
    <name evidence="2" type="ORF">ATJ88_1554</name>
</gene>
<dbReference type="SUPFAM" id="SSF55729">
    <property type="entry name" value="Acyl-CoA N-acyltransferases (Nat)"/>
    <property type="match status" value="1"/>
</dbReference>
<dbReference type="Gene3D" id="3.40.630.30">
    <property type="match status" value="1"/>
</dbReference>
<dbReference type="OrthoDB" id="9132139at2"/>
<dbReference type="Proteomes" id="UP000224130">
    <property type="component" value="Unassembled WGS sequence"/>
</dbReference>
<feature type="domain" description="N-acetyltransferase" evidence="1">
    <location>
        <begin position="1"/>
        <end position="163"/>
    </location>
</feature>
<sequence>MLRTGRPHDEPVLREWLRPHHDWHRWDGPYFPRPTDTEADAFAAAVAAQPPDDADGLPPRRAVVADAATDALLGTVNWYWESEATQWARLGIVLYDPAVRGRGIGRDALAAWTDLLFARTDWVRLDLATWSGNHAMTAVARRLGFVEEARFRRARVVDGVRYDSVVHGVLREEWRAH</sequence>
<name>A0A2A9EWI8_9MICO</name>
<dbReference type="Pfam" id="PF13302">
    <property type="entry name" value="Acetyltransf_3"/>
    <property type="match status" value="1"/>
</dbReference>
<dbReference type="GO" id="GO:0016747">
    <property type="term" value="F:acyltransferase activity, transferring groups other than amino-acyl groups"/>
    <property type="evidence" value="ECO:0007669"/>
    <property type="project" value="InterPro"/>
</dbReference>
<reference evidence="2 3" key="1">
    <citation type="submission" date="2017-10" db="EMBL/GenBank/DDBJ databases">
        <title>Sequencing the genomes of 1000 actinobacteria strains.</title>
        <authorList>
            <person name="Klenk H.-P."/>
        </authorList>
    </citation>
    <scope>NUCLEOTIDE SEQUENCE [LARGE SCALE GENOMIC DNA]</scope>
    <source>
        <strain evidence="2 3">DSM 21863</strain>
    </source>
</reference>